<dbReference type="SUPFAM" id="SSF55120">
    <property type="entry name" value="Pseudouridine synthase"/>
    <property type="match status" value="1"/>
</dbReference>
<dbReference type="STRING" id="1125699.HMPREF9194_00897"/>
<dbReference type="EC" id="5.4.99.12" evidence="4"/>
<dbReference type="PIRSF" id="PIRSF001430">
    <property type="entry name" value="tRNA_psdUrid_synth"/>
    <property type="match status" value="1"/>
</dbReference>
<name>S3JZC9_TREMA</name>
<dbReference type="CDD" id="cd02570">
    <property type="entry name" value="PseudoU_synth_EcTruA"/>
    <property type="match status" value="1"/>
</dbReference>
<evidence type="ECO:0000313" key="9">
    <source>
        <dbReference type="EMBL" id="EPF30580.1"/>
    </source>
</evidence>
<organism evidence="9 10">
    <name type="scientific">Treponema maltophilum ATCC 51939</name>
    <dbReference type="NCBI Taxonomy" id="1125699"/>
    <lineage>
        <taxon>Bacteria</taxon>
        <taxon>Pseudomonadati</taxon>
        <taxon>Spirochaetota</taxon>
        <taxon>Spirochaetia</taxon>
        <taxon>Spirochaetales</taxon>
        <taxon>Treponemataceae</taxon>
        <taxon>Treponema</taxon>
    </lineage>
</organism>
<comment type="similarity">
    <text evidence="1 4 7">Belongs to the tRNA pseudouridine synthase TruA family.</text>
</comment>
<dbReference type="HOGENOM" id="CLU_014673_0_1_12"/>
<evidence type="ECO:0000256" key="7">
    <source>
        <dbReference type="RuleBase" id="RU003792"/>
    </source>
</evidence>
<feature type="domain" description="Pseudouridine synthase I TruA alpha/beta" evidence="8">
    <location>
        <begin position="28"/>
        <end position="127"/>
    </location>
</feature>
<dbReference type="GO" id="GO:0160147">
    <property type="term" value="F:tRNA pseudouridine(38-40) synthase activity"/>
    <property type="evidence" value="ECO:0007669"/>
    <property type="project" value="UniProtKB-EC"/>
</dbReference>
<comment type="catalytic activity">
    <reaction evidence="4 7">
        <text>uridine(38/39/40) in tRNA = pseudouridine(38/39/40) in tRNA</text>
        <dbReference type="Rhea" id="RHEA:22376"/>
        <dbReference type="Rhea" id="RHEA-COMP:10085"/>
        <dbReference type="Rhea" id="RHEA-COMP:10087"/>
        <dbReference type="ChEBI" id="CHEBI:65314"/>
        <dbReference type="ChEBI" id="CHEBI:65315"/>
        <dbReference type="EC" id="5.4.99.12"/>
    </reaction>
</comment>
<dbReference type="PANTHER" id="PTHR11142:SF0">
    <property type="entry name" value="TRNA PSEUDOURIDINE SYNTHASE-LIKE 1"/>
    <property type="match status" value="1"/>
</dbReference>
<dbReference type="NCBIfam" id="TIGR00071">
    <property type="entry name" value="hisT_truA"/>
    <property type="match status" value="1"/>
</dbReference>
<accession>S3JZC9</accession>
<evidence type="ECO:0000256" key="2">
    <source>
        <dbReference type="ARBA" id="ARBA00022694"/>
    </source>
</evidence>
<feature type="binding site" evidence="4 6">
    <location>
        <position position="133"/>
    </location>
    <ligand>
        <name>substrate</name>
    </ligand>
</feature>
<sequence length="274" mass="31007">MRNILLTLSYDGTFFCGWQRQECRIDAAAASNGTHRRARTVMQKRARTVQEEVEKVLAHIHKQPVVLYASGRTDSGVHAAAQAANFISPIDSIPLENYIPALNSRLPSDIRVHKAEEKSPDFNARFNAVNRTYRYFFYCGKTPAACEMNYVWPLYRYPDIAKLNEMAFCLHGETDCSAFSAAGDKSLSKNRFIERAVFFMQGEKLVFEICANAFLWKMVRSLAGTFIELEKSGGGAQEFRRILMSKDRKNAGLTAPAQGLFLWNVCFEGIRVHP</sequence>
<comment type="subunit">
    <text evidence="4">Homodimer.</text>
</comment>
<dbReference type="Pfam" id="PF01416">
    <property type="entry name" value="PseudoU_synth_1"/>
    <property type="match status" value="2"/>
</dbReference>
<dbReference type="InterPro" id="IPR020097">
    <property type="entry name" value="PsdUridine_synth_TruA_a/b_dom"/>
</dbReference>
<evidence type="ECO:0000313" key="10">
    <source>
        <dbReference type="Proteomes" id="UP000014541"/>
    </source>
</evidence>
<evidence type="ECO:0000256" key="5">
    <source>
        <dbReference type="PIRSR" id="PIRSR001430-1"/>
    </source>
</evidence>
<dbReference type="EMBL" id="ATFF01000006">
    <property type="protein sequence ID" value="EPF30580.1"/>
    <property type="molecule type" value="Genomic_DNA"/>
</dbReference>
<dbReference type="InterPro" id="IPR020103">
    <property type="entry name" value="PsdUridine_synth_cat_dom_sf"/>
</dbReference>
<dbReference type="PATRIC" id="fig|1125699.3.peg.915"/>
<dbReference type="GO" id="GO:0031119">
    <property type="term" value="P:tRNA pseudouridine synthesis"/>
    <property type="evidence" value="ECO:0007669"/>
    <property type="project" value="UniProtKB-UniRule"/>
</dbReference>
<keyword evidence="3 4" id="KW-0413">Isomerase</keyword>
<dbReference type="InterPro" id="IPR020094">
    <property type="entry name" value="TruA/RsuA/RluB/E/F_N"/>
</dbReference>
<dbReference type="Gene3D" id="3.30.70.660">
    <property type="entry name" value="Pseudouridine synthase I, catalytic domain, C-terminal subdomain"/>
    <property type="match status" value="1"/>
</dbReference>
<dbReference type="Proteomes" id="UP000014541">
    <property type="component" value="Unassembled WGS sequence"/>
</dbReference>
<dbReference type="OrthoDB" id="9811823at2"/>
<reference evidence="9 10" key="1">
    <citation type="submission" date="2013-04" db="EMBL/GenBank/DDBJ databases">
        <title>The Genome Sequence of Treponema maltophilum ATCC 51939.</title>
        <authorList>
            <consortium name="The Broad Institute Genomics Platform"/>
            <person name="Earl A."/>
            <person name="Ward D."/>
            <person name="Feldgarden M."/>
            <person name="Gevers D."/>
            <person name="Leonetti C."/>
            <person name="Blanton J.M."/>
            <person name="Dewhirst F.E."/>
            <person name="Izard J."/>
            <person name="Walker B."/>
            <person name="Young S."/>
            <person name="Zeng Q."/>
            <person name="Gargeya S."/>
            <person name="Fitzgerald M."/>
            <person name="Haas B."/>
            <person name="Abouelleil A."/>
            <person name="Allen A.W."/>
            <person name="Alvarado L."/>
            <person name="Arachchi H.M."/>
            <person name="Berlin A.M."/>
            <person name="Chapman S.B."/>
            <person name="Gainer-Dewar J."/>
            <person name="Goldberg J."/>
            <person name="Griggs A."/>
            <person name="Gujja S."/>
            <person name="Hansen M."/>
            <person name="Howarth C."/>
            <person name="Imamovic A."/>
            <person name="Ireland A."/>
            <person name="Larimer J."/>
            <person name="McCowan C."/>
            <person name="Murphy C."/>
            <person name="Pearson M."/>
            <person name="Poon T.W."/>
            <person name="Priest M."/>
            <person name="Roberts A."/>
            <person name="Saif S."/>
            <person name="Shea T."/>
            <person name="Sisk P."/>
            <person name="Sykes S."/>
            <person name="Wortman J."/>
            <person name="Nusbaum C."/>
            <person name="Birren B."/>
        </authorList>
    </citation>
    <scope>NUCLEOTIDE SEQUENCE [LARGE SCALE GENOMIC DNA]</scope>
    <source>
        <strain evidence="9 10">ATCC 51939</strain>
    </source>
</reference>
<protein>
    <recommendedName>
        <fullName evidence="4">tRNA pseudouridine synthase A</fullName>
        <ecNumber evidence="4">5.4.99.12</ecNumber>
    </recommendedName>
    <alternativeName>
        <fullName evidence="4">tRNA pseudouridine(38-40) synthase</fullName>
    </alternativeName>
    <alternativeName>
        <fullName evidence="4">tRNA pseudouridylate synthase I</fullName>
    </alternativeName>
    <alternativeName>
        <fullName evidence="4">tRNA-uridine isomerase I</fullName>
    </alternativeName>
</protein>
<keyword evidence="2 4" id="KW-0819">tRNA processing</keyword>
<dbReference type="InterPro" id="IPR001406">
    <property type="entry name" value="PsdUridine_synth_TruA"/>
</dbReference>
<feature type="active site" description="Nucleophile" evidence="4 5">
    <location>
        <position position="74"/>
    </location>
</feature>
<dbReference type="GO" id="GO:0003723">
    <property type="term" value="F:RNA binding"/>
    <property type="evidence" value="ECO:0007669"/>
    <property type="project" value="InterPro"/>
</dbReference>
<dbReference type="eggNOG" id="COG0101">
    <property type="taxonomic scope" value="Bacteria"/>
</dbReference>
<dbReference type="InterPro" id="IPR020095">
    <property type="entry name" value="PsdUridine_synth_TruA_C"/>
</dbReference>
<comment type="caution">
    <text evidence="4">Lacks conserved residue(s) required for the propagation of feature annotation.</text>
</comment>
<evidence type="ECO:0000259" key="8">
    <source>
        <dbReference type="Pfam" id="PF01416"/>
    </source>
</evidence>
<gene>
    <name evidence="4" type="primary">truA</name>
    <name evidence="9" type="ORF">HMPREF9194_00897</name>
</gene>
<comment type="function">
    <text evidence="4">Formation of pseudouridine at positions 38, 39 and 40 in the anticodon stem and loop of transfer RNAs.</text>
</comment>
<dbReference type="HAMAP" id="MF_00171">
    <property type="entry name" value="TruA"/>
    <property type="match status" value="1"/>
</dbReference>
<dbReference type="AlphaFoldDB" id="S3JZC9"/>
<comment type="caution">
    <text evidence="9">The sequence shown here is derived from an EMBL/GenBank/DDBJ whole genome shotgun (WGS) entry which is preliminary data.</text>
</comment>
<feature type="domain" description="Pseudouridine synthase I TruA alpha/beta" evidence="8">
    <location>
        <begin position="168"/>
        <end position="268"/>
    </location>
</feature>
<evidence type="ECO:0000256" key="4">
    <source>
        <dbReference type="HAMAP-Rule" id="MF_00171"/>
    </source>
</evidence>
<evidence type="ECO:0000256" key="6">
    <source>
        <dbReference type="PIRSR" id="PIRSR001430-2"/>
    </source>
</evidence>
<evidence type="ECO:0000256" key="1">
    <source>
        <dbReference type="ARBA" id="ARBA00009375"/>
    </source>
</evidence>
<proteinExistence type="inferred from homology"/>
<evidence type="ECO:0000256" key="3">
    <source>
        <dbReference type="ARBA" id="ARBA00023235"/>
    </source>
</evidence>
<keyword evidence="10" id="KW-1185">Reference proteome</keyword>
<dbReference type="PANTHER" id="PTHR11142">
    <property type="entry name" value="PSEUDOURIDYLATE SYNTHASE"/>
    <property type="match status" value="1"/>
</dbReference>
<dbReference type="Gene3D" id="3.30.70.580">
    <property type="entry name" value="Pseudouridine synthase I, catalytic domain, N-terminal subdomain"/>
    <property type="match status" value="1"/>
</dbReference>
<dbReference type="RefSeq" id="WP_016525191.1">
    <property type="nucleotide sequence ID" value="NZ_KE332518.1"/>
</dbReference>